<dbReference type="Proteomes" id="UP001524460">
    <property type="component" value="Unassembled WGS sequence"/>
</dbReference>
<dbReference type="EMBL" id="JANEYT010000085">
    <property type="protein sequence ID" value="MCQ1060723.1"/>
    <property type="molecule type" value="Genomic_DNA"/>
</dbReference>
<organism evidence="1 2">
    <name type="scientific">Photobacterium pectinilyticum</name>
    <dbReference type="NCBI Taxonomy" id="2906793"/>
    <lineage>
        <taxon>Bacteria</taxon>
        <taxon>Pseudomonadati</taxon>
        <taxon>Pseudomonadota</taxon>
        <taxon>Gammaproteobacteria</taxon>
        <taxon>Vibrionales</taxon>
        <taxon>Vibrionaceae</taxon>
        <taxon>Photobacterium</taxon>
    </lineage>
</organism>
<gene>
    <name evidence="1" type="ORF">NHN17_22010</name>
</gene>
<reference evidence="1 2" key="1">
    <citation type="submission" date="2022-07" db="EMBL/GenBank/DDBJ databases">
        <title>Photobacterium pectinilyticum sp. nov., a marine bacterium isolated from surface seawater of Qingdao offshore.</title>
        <authorList>
            <person name="Wang X."/>
        </authorList>
    </citation>
    <scope>NUCLEOTIDE SEQUENCE [LARGE SCALE GENOMIC DNA]</scope>
    <source>
        <strain evidence="1 2">ZSDE20</strain>
    </source>
</reference>
<evidence type="ECO:0000313" key="1">
    <source>
        <dbReference type="EMBL" id="MCQ1060723.1"/>
    </source>
</evidence>
<accession>A0ABT1N7K2</accession>
<sequence>MIKPAIHPYRLSVLSHTATDVLFNILLKMSLFMDELETFDREAKAIRREDRKNNA</sequence>
<proteinExistence type="predicted"/>
<protein>
    <submittedName>
        <fullName evidence="1">Uncharacterized protein</fullName>
    </submittedName>
</protein>
<evidence type="ECO:0000313" key="2">
    <source>
        <dbReference type="Proteomes" id="UP001524460"/>
    </source>
</evidence>
<name>A0ABT1N7K2_9GAMM</name>
<keyword evidence="2" id="KW-1185">Reference proteome</keyword>
<comment type="caution">
    <text evidence="1">The sequence shown here is derived from an EMBL/GenBank/DDBJ whole genome shotgun (WGS) entry which is preliminary data.</text>
</comment>
<dbReference type="RefSeq" id="WP_255044808.1">
    <property type="nucleotide sequence ID" value="NZ_JANEYT010000085.1"/>
</dbReference>